<evidence type="ECO:0000313" key="11">
    <source>
        <dbReference type="Proteomes" id="UP000310506"/>
    </source>
</evidence>
<name>A0A4S3B871_9ENTE</name>
<feature type="active site" description="Acyl-thioester intermediate" evidence="6">
    <location>
        <position position="88"/>
    </location>
</feature>
<dbReference type="Proteomes" id="UP000310506">
    <property type="component" value="Unassembled WGS sequence"/>
</dbReference>
<evidence type="ECO:0000256" key="6">
    <source>
        <dbReference type="PIRSR" id="PIRSR000429-1"/>
    </source>
</evidence>
<reference evidence="10 11" key="1">
    <citation type="submission" date="2019-01" db="EMBL/GenBank/DDBJ databases">
        <title>Vagococcus silagei sp. nov. isolated from brewer's grain.</title>
        <authorList>
            <person name="Guu J.-R."/>
        </authorList>
    </citation>
    <scope>NUCLEOTIDE SEQUENCE [LARGE SCALE GENOMIC DNA]</scope>
    <source>
        <strain evidence="10 11">2B-2</strain>
    </source>
</reference>
<evidence type="ECO:0000256" key="3">
    <source>
        <dbReference type="ARBA" id="ARBA00022679"/>
    </source>
</evidence>
<dbReference type="EMBL" id="SDGV01000004">
    <property type="protein sequence ID" value="THB61976.1"/>
    <property type="molecule type" value="Genomic_DNA"/>
</dbReference>
<dbReference type="NCBIfam" id="TIGR01930">
    <property type="entry name" value="AcCoA-C-Actrans"/>
    <property type="match status" value="1"/>
</dbReference>
<keyword evidence="4 7" id="KW-0012">Acyltransferase</keyword>
<dbReference type="InterPro" id="IPR020613">
    <property type="entry name" value="Thiolase_CS"/>
</dbReference>
<evidence type="ECO:0000256" key="2">
    <source>
        <dbReference type="ARBA" id="ARBA00012705"/>
    </source>
</evidence>
<gene>
    <name evidence="10" type="ORF">ESZ54_01855</name>
</gene>
<dbReference type="InterPro" id="IPR002155">
    <property type="entry name" value="Thiolase"/>
</dbReference>
<dbReference type="PROSITE" id="PS00099">
    <property type="entry name" value="THIOLASE_3"/>
    <property type="match status" value="1"/>
</dbReference>
<dbReference type="Pfam" id="PF00108">
    <property type="entry name" value="Thiolase_N"/>
    <property type="match status" value="1"/>
</dbReference>
<evidence type="ECO:0000256" key="7">
    <source>
        <dbReference type="RuleBase" id="RU003557"/>
    </source>
</evidence>
<proteinExistence type="inferred from homology"/>
<dbReference type="RefSeq" id="WP_136135975.1">
    <property type="nucleotide sequence ID" value="NZ_SDGV01000004.1"/>
</dbReference>
<dbReference type="PANTHER" id="PTHR18919">
    <property type="entry name" value="ACETYL-COA C-ACYLTRANSFERASE"/>
    <property type="match status" value="1"/>
</dbReference>
<sequence>MQDVVIVSAKRSAIGKFGGSLSQTSAIDLAAQLIENQISTLRLEPEEVDEVILGNVLGAGLGQNLARQVAVKANLPIETSAYVVNKVCGSGLKAIILGTQAIMTGEHEVVVAGGVENMSQAPHVTYGVRKGKAMGNLNMQDLMLQDGLTDAFSGEHMGITAENIAEKFGIDRKEQDTFALNSQIKAKHAIEIDRFKDEIVPIKVNEKLVSTGYFDVDEYPRANSSLEQLAKLKPAFKKDGTVTAGNASGMNDGAATVILMSREKAELLKMPILATIKSWASAGVSPELMGMGPIEATKKALKKAALTVSDLDLIESNEAFAAQALCVSKELGLNPELVNVNGGAIALGHPIGASGARILVSLIHELMQRNETTGLATLCIGGGQGISMVIETER</sequence>
<comment type="similarity">
    <text evidence="1 7">Belongs to the thiolase-like superfamily. Thiolase family.</text>
</comment>
<organism evidence="10 11">
    <name type="scientific">Vagococcus silagei</name>
    <dbReference type="NCBI Taxonomy" id="2508885"/>
    <lineage>
        <taxon>Bacteria</taxon>
        <taxon>Bacillati</taxon>
        <taxon>Bacillota</taxon>
        <taxon>Bacilli</taxon>
        <taxon>Lactobacillales</taxon>
        <taxon>Enterococcaceae</taxon>
        <taxon>Vagococcus</taxon>
    </lineage>
</organism>
<dbReference type="FunFam" id="3.40.47.10:FF:000010">
    <property type="entry name" value="Acetyl-CoA acetyltransferase (Thiolase)"/>
    <property type="match status" value="1"/>
</dbReference>
<dbReference type="InterPro" id="IPR016039">
    <property type="entry name" value="Thiolase-like"/>
</dbReference>
<evidence type="ECO:0000256" key="1">
    <source>
        <dbReference type="ARBA" id="ARBA00010982"/>
    </source>
</evidence>
<dbReference type="PIRSF" id="PIRSF000429">
    <property type="entry name" value="Ac-CoA_Ac_transf"/>
    <property type="match status" value="1"/>
</dbReference>
<evidence type="ECO:0000256" key="4">
    <source>
        <dbReference type="ARBA" id="ARBA00023315"/>
    </source>
</evidence>
<keyword evidence="11" id="KW-1185">Reference proteome</keyword>
<feature type="active site" description="Proton acceptor" evidence="6">
    <location>
        <position position="349"/>
    </location>
</feature>
<dbReference type="InterPro" id="IPR020615">
    <property type="entry name" value="Thiolase_acyl_enz_int_AS"/>
</dbReference>
<evidence type="ECO:0000256" key="5">
    <source>
        <dbReference type="ARBA" id="ARBA00030755"/>
    </source>
</evidence>
<evidence type="ECO:0000259" key="9">
    <source>
        <dbReference type="Pfam" id="PF02803"/>
    </source>
</evidence>
<dbReference type="OrthoDB" id="9764892at2"/>
<dbReference type="Pfam" id="PF02803">
    <property type="entry name" value="Thiolase_C"/>
    <property type="match status" value="1"/>
</dbReference>
<dbReference type="InterPro" id="IPR020617">
    <property type="entry name" value="Thiolase_C"/>
</dbReference>
<dbReference type="PANTHER" id="PTHR18919:SF107">
    <property type="entry name" value="ACETYL-COA ACETYLTRANSFERASE, CYTOSOLIC"/>
    <property type="match status" value="1"/>
</dbReference>
<dbReference type="InterPro" id="IPR020610">
    <property type="entry name" value="Thiolase_AS"/>
</dbReference>
<dbReference type="EC" id="2.3.1.9" evidence="2"/>
<dbReference type="AlphaFoldDB" id="A0A4S3B871"/>
<dbReference type="InterPro" id="IPR020616">
    <property type="entry name" value="Thiolase_N"/>
</dbReference>
<dbReference type="CDD" id="cd00751">
    <property type="entry name" value="thiolase"/>
    <property type="match status" value="1"/>
</dbReference>
<feature type="domain" description="Thiolase N-terminal" evidence="8">
    <location>
        <begin position="4"/>
        <end position="263"/>
    </location>
</feature>
<comment type="caution">
    <text evidence="10">The sequence shown here is derived from an EMBL/GenBank/DDBJ whole genome shotgun (WGS) entry which is preliminary data.</text>
</comment>
<protein>
    <recommendedName>
        <fullName evidence="2">acetyl-CoA C-acetyltransferase</fullName>
        <ecNumber evidence="2">2.3.1.9</ecNumber>
    </recommendedName>
    <alternativeName>
        <fullName evidence="5">Acetoacetyl-CoA thiolase</fullName>
    </alternativeName>
</protein>
<feature type="active site" description="Proton acceptor" evidence="6">
    <location>
        <position position="379"/>
    </location>
</feature>
<keyword evidence="3 7" id="KW-0808">Transferase</keyword>
<dbReference type="GO" id="GO:0003985">
    <property type="term" value="F:acetyl-CoA C-acetyltransferase activity"/>
    <property type="evidence" value="ECO:0007669"/>
    <property type="project" value="UniProtKB-EC"/>
</dbReference>
<evidence type="ECO:0000259" key="8">
    <source>
        <dbReference type="Pfam" id="PF00108"/>
    </source>
</evidence>
<dbReference type="SUPFAM" id="SSF53901">
    <property type="entry name" value="Thiolase-like"/>
    <property type="match status" value="2"/>
</dbReference>
<accession>A0A4S3B871</accession>
<dbReference type="Gene3D" id="3.40.47.10">
    <property type="match status" value="2"/>
</dbReference>
<dbReference type="PROSITE" id="PS00737">
    <property type="entry name" value="THIOLASE_2"/>
    <property type="match status" value="1"/>
</dbReference>
<feature type="domain" description="Thiolase C-terminal" evidence="9">
    <location>
        <begin position="271"/>
        <end position="391"/>
    </location>
</feature>
<dbReference type="PROSITE" id="PS00098">
    <property type="entry name" value="THIOLASE_1"/>
    <property type="match status" value="1"/>
</dbReference>
<evidence type="ECO:0000313" key="10">
    <source>
        <dbReference type="EMBL" id="THB61976.1"/>
    </source>
</evidence>